<dbReference type="EMBL" id="KN562526">
    <property type="protein sequence ID" value="KHJ85807.1"/>
    <property type="molecule type" value="Genomic_DNA"/>
</dbReference>
<sequence length="185" mass="21400">MHDCSQSCEMIFFNRFHESRKMLQLPEAGRMRWLSTGQKDGIRSKLHEAIVRTRFITDQASFFLSVCPGIYGFEALQYYGDDTISILSMTLNSINVSVTLFAAFHYDVSYIFFSFRRVLNFYNGECKLGNPFLSLLSLFKAQHKTVRLNKTLKNLRLPLIKESFVGVPALKIRVFTTKPNQIFIC</sequence>
<evidence type="ECO:0000313" key="1">
    <source>
        <dbReference type="EMBL" id="KHJ85807.1"/>
    </source>
</evidence>
<protein>
    <submittedName>
        <fullName evidence="1">Uncharacterized protein</fullName>
    </submittedName>
</protein>
<evidence type="ECO:0000313" key="2">
    <source>
        <dbReference type="Proteomes" id="UP000053660"/>
    </source>
</evidence>
<gene>
    <name evidence="1" type="ORF">OESDEN_14458</name>
</gene>
<organism evidence="1 2">
    <name type="scientific">Oesophagostomum dentatum</name>
    <name type="common">Nodular worm</name>
    <dbReference type="NCBI Taxonomy" id="61180"/>
    <lineage>
        <taxon>Eukaryota</taxon>
        <taxon>Metazoa</taxon>
        <taxon>Ecdysozoa</taxon>
        <taxon>Nematoda</taxon>
        <taxon>Chromadorea</taxon>
        <taxon>Rhabditida</taxon>
        <taxon>Rhabditina</taxon>
        <taxon>Rhabditomorpha</taxon>
        <taxon>Strongyloidea</taxon>
        <taxon>Strongylidae</taxon>
        <taxon>Oesophagostomum</taxon>
    </lineage>
</organism>
<accession>A0A0B1SQK2</accession>
<dbReference type="AlphaFoldDB" id="A0A0B1SQK2"/>
<dbReference type="Proteomes" id="UP000053660">
    <property type="component" value="Unassembled WGS sequence"/>
</dbReference>
<reference evidence="1 2" key="1">
    <citation type="submission" date="2014-03" db="EMBL/GenBank/DDBJ databases">
        <title>Draft genome of the hookworm Oesophagostomum dentatum.</title>
        <authorList>
            <person name="Mitreva M."/>
        </authorList>
    </citation>
    <scope>NUCLEOTIDE SEQUENCE [LARGE SCALE GENOMIC DNA]</scope>
    <source>
        <strain evidence="1 2">OD-Hann</strain>
    </source>
</reference>
<name>A0A0B1SQK2_OESDE</name>
<keyword evidence="2" id="KW-1185">Reference proteome</keyword>
<proteinExistence type="predicted"/>